<gene>
    <name evidence="9" type="ORF">KM92DES2_10405</name>
</gene>
<dbReference type="PANTHER" id="PTHR43545">
    <property type="entry name" value="FORMATE DEHYDROGENASE, NITRATE-INDUCIBLE, IRON-SULFUR SUBUNIT"/>
    <property type="match status" value="1"/>
</dbReference>
<dbReference type="AlphaFoldDB" id="A0A212J1V7"/>
<evidence type="ECO:0000256" key="7">
    <source>
        <dbReference type="ARBA" id="ARBA00023014"/>
    </source>
</evidence>
<keyword evidence="5" id="KW-0677">Repeat</keyword>
<dbReference type="PROSITE" id="PS00198">
    <property type="entry name" value="4FE4S_FER_1"/>
    <property type="match status" value="1"/>
</dbReference>
<proteinExistence type="predicted"/>
<feature type="domain" description="4Fe-4S ferredoxin-type" evidence="8">
    <location>
        <begin position="153"/>
        <end position="182"/>
    </location>
</feature>
<dbReference type="NCBIfam" id="TIGR01409">
    <property type="entry name" value="TAT_signal_seq"/>
    <property type="match status" value="1"/>
</dbReference>
<evidence type="ECO:0000256" key="1">
    <source>
        <dbReference type="ARBA" id="ARBA00004418"/>
    </source>
</evidence>
<reference evidence="9" key="1">
    <citation type="submission" date="2016-04" db="EMBL/GenBank/DDBJ databases">
        <authorList>
            <person name="Evans L.H."/>
            <person name="Alamgir A."/>
            <person name="Owens N."/>
            <person name="Weber N.D."/>
            <person name="Virtaneva K."/>
            <person name="Barbian K."/>
            <person name="Babar A."/>
            <person name="Rosenke K."/>
        </authorList>
    </citation>
    <scope>NUCLEOTIDE SEQUENCE</scope>
    <source>
        <strain evidence="9">92-2</strain>
    </source>
</reference>
<name>A0A212J1V7_9BACT</name>
<feature type="domain" description="4Fe-4S ferredoxin-type" evidence="8">
    <location>
        <begin position="119"/>
        <end position="151"/>
    </location>
</feature>
<evidence type="ECO:0000256" key="5">
    <source>
        <dbReference type="ARBA" id="ARBA00022737"/>
    </source>
</evidence>
<dbReference type="InterPro" id="IPR019546">
    <property type="entry name" value="TAT_signal_bac_arc"/>
</dbReference>
<keyword evidence="4" id="KW-0479">Metal-binding</keyword>
<organism evidence="9">
    <name type="scientific">uncultured Desulfovibrio sp</name>
    <dbReference type="NCBI Taxonomy" id="167968"/>
    <lineage>
        <taxon>Bacteria</taxon>
        <taxon>Pseudomonadati</taxon>
        <taxon>Thermodesulfobacteriota</taxon>
        <taxon>Desulfovibrionia</taxon>
        <taxon>Desulfovibrionales</taxon>
        <taxon>Desulfovibrionaceae</taxon>
        <taxon>Desulfovibrio</taxon>
        <taxon>environmental samples</taxon>
    </lineage>
</organism>
<dbReference type="GO" id="GO:0046872">
    <property type="term" value="F:metal ion binding"/>
    <property type="evidence" value="ECO:0007669"/>
    <property type="project" value="UniProtKB-KW"/>
</dbReference>
<dbReference type="SUPFAM" id="SSF54862">
    <property type="entry name" value="4Fe-4S ferredoxins"/>
    <property type="match status" value="1"/>
</dbReference>
<keyword evidence="7" id="KW-0411">Iron-sulfur</keyword>
<sequence>MADMLNKLKRADEDMLLENLSRRGFIKVTSCAALGLATLQASEALATMKASPLVIMEKAAGMIVGDPTLCVCCQRCELACTEFNDGKADPKLARIKISRNAMFGPEGGLENTTKGIYGSGSLVIQDTCKQCPHPVPCATACPQNAIIAQKGTGTRMVLKDRCVGCRLCQKACPWGVMTFDEEQGKADKCFLCNGAPKCVDACPAAALRYVPWSDRTREATTRGSFSLMVPDDRRAACNACHVESPGGPRNLKYEQ</sequence>
<evidence type="ECO:0000256" key="3">
    <source>
        <dbReference type="ARBA" id="ARBA00022485"/>
    </source>
</evidence>
<feature type="domain" description="4Fe-4S ferredoxin-type" evidence="8">
    <location>
        <begin position="186"/>
        <end position="212"/>
    </location>
</feature>
<dbReference type="InterPro" id="IPR017900">
    <property type="entry name" value="4Fe4S_Fe_S_CS"/>
</dbReference>
<dbReference type="CDD" id="cd10550">
    <property type="entry name" value="DMSOR_beta_like"/>
    <property type="match status" value="1"/>
</dbReference>
<keyword evidence="3" id="KW-0004">4Fe-4S</keyword>
<dbReference type="GO" id="GO:0051539">
    <property type="term" value="F:4 iron, 4 sulfur cluster binding"/>
    <property type="evidence" value="ECO:0007669"/>
    <property type="project" value="UniProtKB-KW"/>
</dbReference>
<comment type="subunit">
    <text evidence="2">Heterodimer of a large and a small subunit.</text>
</comment>
<protein>
    <submittedName>
        <fullName evidence="9">Iron-sulfur binding protein</fullName>
    </submittedName>
</protein>
<dbReference type="GeneID" id="72383010"/>
<dbReference type="PROSITE" id="PS51318">
    <property type="entry name" value="TAT"/>
    <property type="match status" value="1"/>
</dbReference>
<evidence type="ECO:0000259" key="8">
    <source>
        <dbReference type="PROSITE" id="PS51379"/>
    </source>
</evidence>
<evidence type="ECO:0000256" key="4">
    <source>
        <dbReference type="ARBA" id="ARBA00022723"/>
    </source>
</evidence>
<dbReference type="PANTHER" id="PTHR43545:SF4">
    <property type="entry name" value="IRON-SULFUR PROTEIN"/>
    <property type="match status" value="1"/>
</dbReference>
<comment type="subcellular location">
    <subcellularLocation>
        <location evidence="1">Periplasm</location>
    </subcellularLocation>
</comment>
<dbReference type="InterPro" id="IPR017896">
    <property type="entry name" value="4Fe4S_Fe-S-bd"/>
</dbReference>
<dbReference type="Pfam" id="PF13247">
    <property type="entry name" value="Fer4_11"/>
    <property type="match status" value="1"/>
</dbReference>
<evidence type="ECO:0000256" key="2">
    <source>
        <dbReference type="ARBA" id="ARBA00011771"/>
    </source>
</evidence>
<dbReference type="RefSeq" id="WP_022658495.1">
    <property type="nucleotide sequence ID" value="NZ_CABUEN010000004.1"/>
</dbReference>
<dbReference type="InterPro" id="IPR006311">
    <property type="entry name" value="TAT_signal"/>
</dbReference>
<dbReference type="PROSITE" id="PS51379">
    <property type="entry name" value="4FE4S_FER_2"/>
    <property type="match status" value="3"/>
</dbReference>
<keyword evidence="6" id="KW-0408">Iron</keyword>
<dbReference type="Gene3D" id="3.30.70.20">
    <property type="match status" value="2"/>
</dbReference>
<accession>A0A212J1V7</accession>
<dbReference type="EMBL" id="FLUP01000001">
    <property type="protein sequence ID" value="SBV93463.1"/>
    <property type="molecule type" value="Genomic_DNA"/>
</dbReference>
<evidence type="ECO:0000313" key="9">
    <source>
        <dbReference type="EMBL" id="SBV93463.1"/>
    </source>
</evidence>
<evidence type="ECO:0000256" key="6">
    <source>
        <dbReference type="ARBA" id="ARBA00023004"/>
    </source>
</evidence>
<dbReference type="InterPro" id="IPR051555">
    <property type="entry name" value="FDH_Electron_Transfer_Unit"/>
</dbReference>
<dbReference type="GO" id="GO:0042597">
    <property type="term" value="C:periplasmic space"/>
    <property type="evidence" value="ECO:0007669"/>
    <property type="project" value="UniProtKB-SubCell"/>
</dbReference>